<keyword evidence="2 8" id="KW-0813">Transport</keyword>
<reference evidence="13 14" key="1">
    <citation type="submission" date="2012-09" db="EMBL/GenBank/DDBJ databases">
        <title>Genome Sequence of alkane-degrading Bacterium Alcanivorax venustensis ISO4.</title>
        <authorList>
            <person name="Lai Q."/>
            <person name="Shao Z."/>
        </authorList>
    </citation>
    <scope>NUCLEOTIDE SEQUENCE [LARGE SCALE GENOMIC DNA]</scope>
    <source>
        <strain evidence="13 14">ISO4</strain>
    </source>
</reference>
<organism evidence="13 14">
    <name type="scientific">Alloalcanivorax venustensis ISO4</name>
    <dbReference type="NCBI Taxonomy" id="1177184"/>
    <lineage>
        <taxon>Bacteria</taxon>
        <taxon>Pseudomonadati</taxon>
        <taxon>Pseudomonadota</taxon>
        <taxon>Gammaproteobacteria</taxon>
        <taxon>Oceanospirillales</taxon>
        <taxon>Alcanivoracaceae</taxon>
        <taxon>Alloalcanivorax</taxon>
    </lineage>
</organism>
<dbReference type="SUPFAM" id="SSF56935">
    <property type="entry name" value="Porins"/>
    <property type="match status" value="1"/>
</dbReference>
<keyword evidence="14" id="KW-1185">Reference proteome</keyword>
<keyword evidence="3 8" id="KW-1134">Transmembrane beta strand</keyword>
<dbReference type="InterPro" id="IPR036942">
    <property type="entry name" value="Beta-barrel_TonB_sf"/>
</dbReference>
<feature type="domain" description="TonB-dependent receptor plug" evidence="12">
    <location>
        <begin position="53"/>
        <end position="155"/>
    </location>
</feature>
<dbReference type="InterPro" id="IPR000531">
    <property type="entry name" value="Beta-barrel_TonB"/>
</dbReference>
<name>A0ABS0AI35_9GAMM</name>
<evidence type="ECO:0000256" key="8">
    <source>
        <dbReference type="PROSITE-ProRule" id="PRU01360"/>
    </source>
</evidence>
<evidence type="ECO:0000256" key="3">
    <source>
        <dbReference type="ARBA" id="ARBA00022452"/>
    </source>
</evidence>
<dbReference type="Proteomes" id="UP000644441">
    <property type="component" value="Unassembled WGS sequence"/>
</dbReference>
<dbReference type="InterPro" id="IPR012910">
    <property type="entry name" value="Plug_dom"/>
</dbReference>
<comment type="subcellular location">
    <subcellularLocation>
        <location evidence="1 8">Cell outer membrane</location>
        <topology evidence="1 8">Multi-pass membrane protein</topology>
    </subcellularLocation>
</comment>
<keyword evidence="13" id="KW-0675">Receptor</keyword>
<evidence type="ECO:0000256" key="9">
    <source>
        <dbReference type="RuleBase" id="RU003357"/>
    </source>
</evidence>
<keyword evidence="7 8" id="KW-0998">Cell outer membrane</keyword>
<dbReference type="InterPro" id="IPR039426">
    <property type="entry name" value="TonB-dep_rcpt-like"/>
</dbReference>
<dbReference type="Gene3D" id="2.40.170.20">
    <property type="entry name" value="TonB-dependent receptor, beta-barrel domain"/>
    <property type="match status" value="1"/>
</dbReference>
<dbReference type="Pfam" id="PF00593">
    <property type="entry name" value="TonB_dep_Rec_b-barrel"/>
    <property type="match status" value="1"/>
</dbReference>
<evidence type="ECO:0000313" key="13">
    <source>
        <dbReference type="EMBL" id="MBF5053803.1"/>
    </source>
</evidence>
<dbReference type="Gene3D" id="2.170.130.10">
    <property type="entry name" value="TonB-dependent receptor, plug domain"/>
    <property type="match status" value="1"/>
</dbReference>
<evidence type="ECO:0000259" key="12">
    <source>
        <dbReference type="Pfam" id="PF07715"/>
    </source>
</evidence>
<keyword evidence="4 8" id="KW-0812">Transmembrane</keyword>
<evidence type="ECO:0000256" key="6">
    <source>
        <dbReference type="ARBA" id="ARBA00023136"/>
    </source>
</evidence>
<keyword evidence="6 8" id="KW-0472">Membrane</keyword>
<evidence type="ECO:0000259" key="11">
    <source>
        <dbReference type="Pfam" id="PF00593"/>
    </source>
</evidence>
<protein>
    <submittedName>
        <fullName evidence="13">Fe transport outer membrane receptor protein</fullName>
    </submittedName>
</protein>
<dbReference type="Pfam" id="PF07715">
    <property type="entry name" value="Plug"/>
    <property type="match status" value="1"/>
</dbReference>
<comment type="similarity">
    <text evidence="8 9">Belongs to the TonB-dependent receptor family.</text>
</comment>
<dbReference type="PROSITE" id="PS52016">
    <property type="entry name" value="TONB_DEPENDENT_REC_3"/>
    <property type="match status" value="1"/>
</dbReference>
<feature type="domain" description="TonB-dependent receptor-like beta-barrel" evidence="11">
    <location>
        <begin position="275"/>
        <end position="671"/>
    </location>
</feature>
<evidence type="ECO:0000256" key="4">
    <source>
        <dbReference type="ARBA" id="ARBA00022692"/>
    </source>
</evidence>
<feature type="signal peptide" evidence="10">
    <location>
        <begin position="1"/>
        <end position="30"/>
    </location>
</feature>
<accession>A0ABS0AI35</accession>
<evidence type="ECO:0000256" key="7">
    <source>
        <dbReference type="ARBA" id="ARBA00023237"/>
    </source>
</evidence>
<evidence type="ECO:0000313" key="14">
    <source>
        <dbReference type="Proteomes" id="UP000644441"/>
    </source>
</evidence>
<feature type="chain" id="PRO_5047170902" evidence="10">
    <location>
        <begin position="31"/>
        <end position="707"/>
    </location>
</feature>
<sequence length="707" mass="78024">MLRLRYSLPLSVLSFSLLPLTAAISTAAQAQDTNNQLEPVTVTTTRGNSEAGETPQKITVINRDEIEQQMAITNDQAQVLSNLIPSYSPSRQKLTNAGETFRGRDPLFLIDGIPQSNPLRDGSRDGYTIDLAMVERIEVIHGASAEHGLGATGGIINFVTRRPEGTDLRQHIGVGVSAPTDYESDGLSYETDYRLEGIHGDWDFLLGGAYKSRGLFYDADGRAVGIDQAQGDTMDSQSYDVFMKVGYWLDDTQNLELSMNRFELEGNHDYVGIEGDRANGVPATSVKGDPAGDPVRNEALTTSLSYRNTDLAGNDVRLQLYTQRFRARYGGDTFGTFQDPTIAPAGTLFDQSQNESDKYGAKFTLTRDGLLDGNLKATTGLDLLQDETSQILAQTGREWVPETEFQNAAPFLQLNYQATDRLSLHGGVRHEYAKLDVDTYTTLASYGSQTVQGGSPRFEETLFNAGVVFQATDWAQLFANYSEGFGMPDVGRVLRAVDEAGQDVDDYVNLEPIVTDNREIGARLSQGAVDFEVSYYESDSDFGSRLALRNGVFEVQREKTEIHGVEADLGWRFREGHRLSASYAHVSGKFDSNDNGVVDTRLDGRNIGPDRLTVRWQANWSPKLTTQVQGNHYFSRGIPGPELGFDSYQLFDAFAGYRLGKGQVTVGVENLFNEQYITYFSQAASALDSRFFAGRGRVVSLGYNLDF</sequence>
<evidence type="ECO:0000256" key="5">
    <source>
        <dbReference type="ARBA" id="ARBA00023077"/>
    </source>
</evidence>
<proteinExistence type="inferred from homology"/>
<dbReference type="PANTHER" id="PTHR30069">
    <property type="entry name" value="TONB-DEPENDENT OUTER MEMBRANE RECEPTOR"/>
    <property type="match status" value="1"/>
</dbReference>
<evidence type="ECO:0000256" key="1">
    <source>
        <dbReference type="ARBA" id="ARBA00004571"/>
    </source>
</evidence>
<comment type="caution">
    <text evidence="13">The sequence shown here is derived from an EMBL/GenBank/DDBJ whole genome shotgun (WGS) entry which is preliminary data.</text>
</comment>
<dbReference type="InterPro" id="IPR037066">
    <property type="entry name" value="Plug_dom_sf"/>
</dbReference>
<keyword evidence="10" id="KW-0732">Signal</keyword>
<dbReference type="CDD" id="cd01347">
    <property type="entry name" value="ligand_gated_channel"/>
    <property type="match status" value="1"/>
</dbReference>
<keyword evidence="5 9" id="KW-0798">TonB box</keyword>
<gene>
    <name evidence="13" type="ORF">ISO4_02405</name>
</gene>
<dbReference type="RefSeq" id="WP_194856406.1">
    <property type="nucleotide sequence ID" value="NZ_ARXR01000022.1"/>
</dbReference>
<dbReference type="PANTHER" id="PTHR30069:SF42">
    <property type="entry name" value="FERRIC AEROBACTIN RECEPTOR"/>
    <property type="match status" value="1"/>
</dbReference>
<evidence type="ECO:0000256" key="2">
    <source>
        <dbReference type="ARBA" id="ARBA00022448"/>
    </source>
</evidence>
<dbReference type="EMBL" id="ARXR01000022">
    <property type="protein sequence ID" value="MBF5053803.1"/>
    <property type="molecule type" value="Genomic_DNA"/>
</dbReference>
<evidence type="ECO:0000256" key="10">
    <source>
        <dbReference type="SAM" id="SignalP"/>
    </source>
</evidence>